<proteinExistence type="inferred from homology"/>
<dbReference type="InterPro" id="IPR002156">
    <property type="entry name" value="RNaseH_domain"/>
</dbReference>
<dbReference type="CDD" id="cd09280">
    <property type="entry name" value="RNase_HI_eukaryote_like"/>
    <property type="match status" value="1"/>
</dbReference>
<evidence type="ECO:0000256" key="9">
    <source>
        <dbReference type="ARBA" id="ARBA00022842"/>
    </source>
</evidence>
<keyword evidence="6 10" id="KW-0479">Metal-binding</keyword>
<dbReference type="InterPro" id="IPR009027">
    <property type="entry name" value="Ribosomal_bL9/RNase_H1_N"/>
</dbReference>
<dbReference type="Gene3D" id="3.30.420.10">
    <property type="entry name" value="Ribonuclease H-like superfamily/Ribonuclease H"/>
    <property type="match status" value="1"/>
</dbReference>
<feature type="region of interest" description="Disordered" evidence="11">
    <location>
        <begin position="57"/>
        <end position="105"/>
    </location>
</feature>
<evidence type="ECO:0000256" key="6">
    <source>
        <dbReference type="ARBA" id="ARBA00022723"/>
    </source>
</evidence>
<evidence type="ECO:0000256" key="8">
    <source>
        <dbReference type="ARBA" id="ARBA00022801"/>
    </source>
</evidence>
<evidence type="ECO:0000256" key="1">
    <source>
        <dbReference type="ARBA" id="ARBA00000077"/>
    </source>
</evidence>
<dbReference type="GO" id="GO:0003676">
    <property type="term" value="F:nucleic acid binding"/>
    <property type="evidence" value="ECO:0007669"/>
    <property type="project" value="UniProtKB-UniRule"/>
</dbReference>
<evidence type="ECO:0000256" key="3">
    <source>
        <dbReference type="ARBA" id="ARBA00004065"/>
    </source>
</evidence>
<evidence type="ECO:0000256" key="2">
    <source>
        <dbReference type="ARBA" id="ARBA00001946"/>
    </source>
</evidence>
<dbReference type="InterPro" id="IPR012337">
    <property type="entry name" value="RNaseH-like_sf"/>
</dbReference>
<dbReference type="PIRSF" id="PIRSF036852">
    <property type="entry name" value="Ribonuclease_H1_euk"/>
    <property type="match status" value="1"/>
</dbReference>
<dbReference type="InterPro" id="IPR050092">
    <property type="entry name" value="RNase_H"/>
</dbReference>
<sequence>MPKADRPVYAVRVGRKPGLYDTWDECKAQVESFSGAKYKKFKTTQDAQNFIDGIVAPEASKPQSPFPSGSSGAPGDASQFQRPHRSGHSNRSAPYPNRGNGKDSFLASTCASRQSSRHLSTVTGSASALTGIACTDSGKSAAATHLRVHDPENVAVVFTDGCCRNNGHAGAVAGIGVFWGNDSPHNIAEPLPGRPTNNRAEIHAAVKAIRQAKEMGKSKIIIHTDSQFVVNSVQLWIPSWIQNNWKLAGGGQVVNRADFEVLLEVMNGIEVDWIHVRGHQGVWGNEEADRLANEGSLMELPEEDCIPIIPATGRLAV</sequence>
<dbReference type="EMBL" id="MTYJ01000084">
    <property type="protein sequence ID" value="OQV15745.1"/>
    <property type="molecule type" value="Genomic_DNA"/>
</dbReference>
<accession>A0A1W0WKK9</accession>
<dbReference type="SUPFAM" id="SSF53098">
    <property type="entry name" value="Ribonuclease H-like"/>
    <property type="match status" value="1"/>
</dbReference>
<reference evidence="14" key="1">
    <citation type="submission" date="2017-01" db="EMBL/GenBank/DDBJ databases">
        <title>Comparative genomics of anhydrobiosis in the tardigrade Hypsibius dujardini.</title>
        <authorList>
            <person name="Yoshida Y."/>
            <person name="Koutsovoulos G."/>
            <person name="Laetsch D."/>
            <person name="Stevens L."/>
            <person name="Kumar S."/>
            <person name="Horikawa D."/>
            <person name="Ishino K."/>
            <person name="Komine S."/>
            <person name="Tomita M."/>
            <person name="Blaxter M."/>
            <person name="Arakawa K."/>
        </authorList>
    </citation>
    <scope>NUCLEOTIDE SEQUENCE [LARGE SCALE GENOMIC DNA]</scope>
    <source>
        <strain evidence="14">Z151</strain>
    </source>
</reference>
<comment type="catalytic activity">
    <reaction evidence="1 10">
        <text>Endonucleolytic cleavage to 5'-phosphomonoester.</text>
        <dbReference type="EC" id="3.1.26.4"/>
    </reaction>
</comment>
<protein>
    <recommendedName>
        <fullName evidence="10">Ribonuclease H1</fullName>
        <shortName evidence="10">RNase H1</shortName>
        <ecNumber evidence="10">3.1.26.4</ecNumber>
    </recommendedName>
</protein>
<dbReference type="InterPro" id="IPR036397">
    <property type="entry name" value="RNaseH_sf"/>
</dbReference>
<dbReference type="Pfam" id="PF00075">
    <property type="entry name" value="RNase_H"/>
    <property type="match status" value="1"/>
</dbReference>
<comment type="similarity">
    <text evidence="4 10">Belongs to the RNase H family.</text>
</comment>
<dbReference type="Proteomes" id="UP000192578">
    <property type="component" value="Unassembled WGS sequence"/>
</dbReference>
<dbReference type="SUPFAM" id="SSF55658">
    <property type="entry name" value="L9 N-domain-like"/>
    <property type="match status" value="1"/>
</dbReference>
<keyword evidence="9 10" id="KW-0460">Magnesium</keyword>
<keyword evidence="5 10" id="KW-0540">Nuclease</keyword>
<dbReference type="GO" id="GO:0000287">
    <property type="term" value="F:magnesium ion binding"/>
    <property type="evidence" value="ECO:0007669"/>
    <property type="project" value="UniProtKB-UniRule"/>
</dbReference>
<comment type="function">
    <text evidence="3 10">Endonuclease that specifically degrades the RNA of RNA-DNA hybrids.</text>
</comment>
<name>A0A1W0WKK9_HYPEX</name>
<dbReference type="Gene3D" id="3.40.970.10">
    <property type="entry name" value="Ribonuclease H1, N-terminal domain"/>
    <property type="match status" value="1"/>
</dbReference>
<dbReference type="OrthoDB" id="407198at2759"/>
<dbReference type="PANTHER" id="PTHR10642:SF26">
    <property type="entry name" value="RIBONUCLEASE H1"/>
    <property type="match status" value="1"/>
</dbReference>
<feature type="domain" description="RNase H type-1" evidence="12">
    <location>
        <begin position="151"/>
        <end position="297"/>
    </location>
</feature>
<evidence type="ECO:0000256" key="5">
    <source>
        <dbReference type="ARBA" id="ARBA00022722"/>
    </source>
</evidence>
<dbReference type="EC" id="3.1.26.4" evidence="10"/>
<dbReference type="PROSITE" id="PS50879">
    <property type="entry name" value="RNASE_H_1"/>
    <property type="match status" value="1"/>
</dbReference>
<dbReference type="AlphaFoldDB" id="A0A1W0WKK9"/>
<evidence type="ECO:0000259" key="12">
    <source>
        <dbReference type="PROSITE" id="PS50879"/>
    </source>
</evidence>
<comment type="cofactor">
    <cofactor evidence="2 10">
        <name>Mg(2+)</name>
        <dbReference type="ChEBI" id="CHEBI:18420"/>
    </cofactor>
</comment>
<evidence type="ECO:0000256" key="11">
    <source>
        <dbReference type="SAM" id="MobiDB-lite"/>
    </source>
</evidence>
<keyword evidence="14" id="KW-1185">Reference proteome</keyword>
<dbReference type="Pfam" id="PF01693">
    <property type="entry name" value="Cauli_VI"/>
    <property type="match status" value="1"/>
</dbReference>
<evidence type="ECO:0000256" key="10">
    <source>
        <dbReference type="PIRNR" id="PIRNR036852"/>
    </source>
</evidence>
<dbReference type="InterPro" id="IPR037056">
    <property type="entry name" value="RNase_H1_N_sf"/>
</dbReference>
<dbReference type="InterPro" id="IPR017067">
    <property type="entry name" value="RNase_H1_euk"/>
</dbReference>
<evidence type="ECO:0000313" key="13">
    <source>
        <dbReference type="EMBL" id="OQV15745.1"/>
    </source>
</evidence>
<gene>
    <name evidence="13" type="ORF">BV898_10134</name>
</gene>
<dbReference type="FunFam" id="3.40.970.10:FF:000002">
    <property type="entry name" value="Ribonuclease H"/>
    <property type="match status" value="1"/>
</dbReference>
<organism evidence="13 14">
    <name type="scientific">Hypsibius exemplaris</name>
    <name type="common">Freshwater tardigrade</name>
    <dbReference type="NCBI Taxonomy" id="2072580"/>
    <lineage>
        <taxon>Eukaryota</taxon>
        <taxon>Metazoa</taxon>
        <taxon>Ecdysozoa</taxon>
        <taxon>Tardigrada</taxon>
        <taxon>Eutardigrada</taxon>
        <taxon>Parachela</taxon>
        <taxon>Hypsibioidea</taxon>
        <taxon>Hypsibiidae</taxon>
        <taxon>Hypsibius</taxon>
    </lineage>
</organism>
<keyword evidence="8 10" id="KW-0378">Hydrolase</keyword>
<evidence type="ECO:0000256" key="7">
    <source>
        <dbReference type="ARBA" id="ARBA00022759"/>
    </source>
</evidence>
<dbReference type="GO" id="GO:0004523">
    <property type="term" value="F:RNA-DNA hybrid ribonuclease activity"/>
    <property type="evidence" value="ECO:0007669"/>
    <property type="project" value="UniProtKB-UniRule"/>
</dbReference>
<comment type="caution">
    <text evidence="13">The sequence shown here is derived from an EMBL/GenBank/DDBJ whole genome shotgun (WGS) entry which is preliminary data.</text>
</comment>
<evidence type="ECO:0000313" key="14">
    <source>
        <dbReference type="Proteomes" id="UP000192578"/>
    </source>
</evidence>
<keyword evidence="7 10" id="KW-0255">Endonuclease</keyword>
<dbReference type="PANTHER" id="PTHR10642">
    <property type="entry name" value="RIBONUCLEASE H1"/>
    <property type="match status" value="1"/>
</dbReference>
<dbReference type="GO" id="GO:0043137">
    <property type="term" value="P:DNA replication, removal of RNA primer"/>
    <property type="evidence" value="ECO:0007669"/>
    <property type="project" value="TreeGrafter"/>
</dbReference>
<feature type="compositionally biased region" description="Low complexity" evidence="11">
    <location>
        <begin position="60"/>
        <end position="78"/>
    </location>
</feature>
<dbReference type="InterPro" id="IPR011320">
    <property type="entry name" value="RNase_H1_N"/>
</dbReference>
<evidence type="ECO:0000256" key="4">
    <source>
        <dbReference type="ARBA" id="ARBA00005300"/>
    </source>
</evidence>